<reference evidence="1" key="1">
    <citation type="submission" date="2014-11" db="EMBL/GenBank/DDBJ databases">
        <authorList>
            <person name="Amaro Gonzalez C."/>
        </authorList>
    </citation>
    <scope>NUCLEOTIDE SEQUENCE</scope>
</reference>
<evidence type="ECO:0000313" key="1">
    <source>
        <dbReference type="EMBL" id="JAH38664.1"/>
    </source>
</evidence>
<name>A0A0E9SB76_ANGAN</name>
<dbReference type="AlphaFoldDB" id="A0A0E9SB76"/>
<proteinExistence type="predicted"/>
<protein>
    <submittedName>
        <fullName evidence="1">Uncharacterized protein</fullName>
    </submittedName>
</protein>
<accession>A0A0E9SB76</accession>
<organism evidence="1">
    <name type="scientific">Anguilla anguilla</name>
    <name type="common">European freshwater eel</name>
    <name type="synonym">Muraena anguilla</name>
    <dbReference type="NCBI Taxonomy" id="7936"/>
    <lineage>
        <taxon>Eukaryota</taxon>
        <taxon>Metazoa</taxon>
        <taxon>Chordata</taxon>
        <taxon>Craniata</taxon>
        <taxon>Vertebrata</taxon>
        <taxon>Euteleostomi</taxon>
        <taxon>Actinopterygii</taxon>
        <taxon>Neopterygii</taxon>
        <taxon>Teleostei</taxon>
        <taxon>Anguilliformes</taxon>
        <taxon>Anguillidae</taxon>
        <taxon>Anguilla</taxon>
    </lineage>
</organism>
<dbReference type="EMBL" id="GBXM01069913">
    <property type="protein sequence ID" value="JAH38664.1"/>
    <property type="molecule type" value="Transcribed_RNA"/>
</dbReference>
<reference evidence="1" key="2">
    <citation type="journal article" date="2015" name="Fish Shellfish Immunol.">
        <title>Early steps in the European eel (Anguilla anguilla)-Vibrio vulnificus interaction in the gills: Role of the RtxA13 toxin.</title>
        <authorList>
            <person name="Callol A."/>
            <person name="Pajuelo D."/>
            <person name="Ebbesson L."/>
            <person name="Teles M."/>
            <person name="MacKenzie S."/>
            <person name="Amaro C."/>
        </authorList>
    </citation>
    <scope>NUCLEOTIDE SEQUENCE</scope>
</reference>
<sequence>MELRYHCSQLRFKRGNLPQAQI</sequence>